<evidence type="ECO:0000256" key="1">
    <source>
        <dbReference type="SAM" id="SignalP"/>
    </source>
</evidence>
<dbReference type="EMBL" id="VZQQ01000001">
    <property type="protein sequence ID" value="MBC8745206.1"/>
    <property type="molecule type" value="Genomic_DNA"/>
</dbReference>
<accession>A0ABR7PG64</accession>
<gene>
    <name evidence="2" type="ORF">F6X42_00755</name>
</gene>
<proteinExistence type="predicted"/>
<feature type="chain" id="PRO_5045796433" evidence="1">
    <location>
        <begin position="23"/>
        <end position="182"/>
    </location>
</feature>
<feature type="signal peptide" evidence="1">
    <location>
        <begin position="1"/>
        <end position="22"/>
    </location>
</feature>
<dbReference type="RefSeq" id="WP_187632372.1">
    <property type="nucleotide sequence ID" value="NZ_VZQQ01000001.1"/>
</dbReference>
<keyword evidence="1" id="KW-0732">Signal</keyword>
<dbReference type="Proteomes" id="UP000736373">
    <property type="component" value="Unassembled WGS sequence"/>
</dbReference>
<name>A0ABR7PG64_9BURK</name>
<comment type="caution">
    <text evidence="2">The sequence shown here is derived from an EMBL/GenBank/DDBJ whole genome shotgun (WGS) entry which is preliminary data.</text>
</comment>
<dbReference type="PROSITE" id="PS51257">
    <property type="entry name" value="PROKAR_LIPOPROTEIN"/>
    <property type="match status" value="1"/>
</dbReference>
<sequence length="182" mass="20438">MNKWTVHSVVALLVCACNVAVAESPPARILHCEGTMKTSGINAPSDVQTGDATTVTAIYTLKDNTLIENDDGTHEIRYPLCRTTDTSYVFSDDCSTNRNRYIGEWLKVSDQSSVDRFLSQHQNTEFAMNIVVIDRVSLQVNGEQLDTQERTEVDRKKMKAWFKPYLISQQFVGSCQLATPKL</sequence>
<reference evidence="2 3" key="1">
    <citation type="submission" date="2019-09" db="EMBL/GenBank/DDBJ databases">
        <title>Paraburkholderia podalyriae sp. nov., A South African Podalyria-associated rhizobium.</title>
        <authorList>
            <person name="Mavima L."/>
            <person name="Beukes C.W."/>
            <person name="Palmer M."/>
            <person name="De Meyer S.E."/>
            <person name="James E.K."/>
            <person name="Maluk M."/>
            <person name="Avontuur J.R."/>
            <person name="Chan W.Y."/>
            <person name="Venter S.N."/>
            <person name="Steenkamp E.T."/>
        </authorList>
    </citation>
    <scope>NUCLEOTIDE SEQUENCE [LARGE SCALE GENOMIC DNA]</scope>
    <source>
        <strain evidence="2 3">WC7.3b</strain>
    </source>
</reference>
<organism evidence="2 3">
    <name type="scientific">Paraburkholderia podalyriae</name>
    <dbReference type="NCBI Taxonomy" id="1938811"/>
    <lineage>
        <taxon>Bacteria</taxon>
        <taxon>Pseudomonadati</taxon>
        <taxon>Pseudomonadota</taxon>
        <taxon>Betaproteobacteria</taxon>
        <taxon>Burkholderiales</taxon>
        <taxon>Burkholderiaceae</taxon>
        <taxon>Paraburkholderia</taxon>
    </lineage>
</organism>
<evidence type="ECO:0000313" key="3">
    <source>
        <dbReference type="Proteomes" id="UP000736373"/>
    </source>
</evidence>
<protein>
    <submittedName>
        <fullName evidence="2">Uncharacterized protein</fullName>
    </submittedName>
</protein>
<evidence type="ECO:0000313" key="2">
    <source>
        <dbReference type="EMBL" id="MBC8745206.1"/>
    </source>
</evidence>
<keyword evidence="3" id="KW-1185">Reference proteome</keyword>